<feature type="compositionally biased region" description="Polar residues" evidence="1">
    <location>
        <begin position="10"/>
        <end position="30"/>
    </location>
</feature>
<sequence length="74" mass="7651">DISKLPEAPSSPSVTPIVPNASSNLTSAGSSVVGPLTQKPSLANVDEEEDQPAIEMTFLEDTDGDDQPVISVKS</sequence>
<feature type="non-terminal residue" evidence="2">
    <location>
        <position position="1"/>
    </location>
</feature>
<name>A0ABD3V0G9_SINWO</name>
<feature type="non-terminal residue" evidence="2">
    <location>
        <position position="74"/>
    </location>
</feature>
<reference evidence="2 3" key="1">
    <citation type="submission" date="2024-11" db="EMBL/GenBank/DDBJ databases">
        <title>Chromosome-level genome assembly of the freshwater bivalve Anodonta woodiana.</title>
        <authorList>
            <person name="Chen X."/>
        </authorList>
    </citation>
    <scope>NUCLEOTIDE SEQUENCE [LARGE SCALE GENOMIC DNA]</scope>
    <source>
        <strain evidence="2">MN2024</strain>
        <tissue evidence="2">Gills</tissue>
    </source>
</reference>
<comment type="caution">
    <text evidence="2">The sequence shown here is derived from an EMBL/GenBank/DDBJ whole genome shotgun (WGS) entry which is preliminary data.</text>
</comment>
<dbReference type="EMBL" id="JBJQND010000014">
    <property type="protein sequence ID" value="KAL3854083.1"/>
    <property type="molecule type" value="Genomic_DNA"/>
</dbReference>
<organism evidence="2 3">
    <name type="scientific">Sinanodonta woodiana</name>
    <name type="common">Chinese pond mussel</name>
    <name type="synonym">Anodonta woodiana</name>
    <dbReference type="NCBI Taxonomy" id="1069815"/>
    <lineage>
        <taxon>Eukaryota</taxon>
        <taxon>Metazoa</taxon>
        <taxon>Spiralia</taxon>
        <taxon>Lophotrochozoa</taxon>
        <taxon>Mollusca</taxon>
        <taxon>Bivalvia</taxon>
        <taxon>Autobranchia</taxon>
        <taxon>Heteroconchia</taxon>
        <taxon>Palaeoheterodonta</taxon>
        <taxon>Unionida</taxon>
        <taxon>Unionoidea</taxon>
        <taxon>Unionidae</taxon>
        <taxon>Unioninae</taxon>
        <taxon>Sinanodonta</taxon>
    </lineage>
</organism>
<dbReference type="AlphaFoldDB" id="A0ABD3V0G9"/>
<feature type="region of interest" description="Disordered" evidence="1">
    <location>
        <begin position="1"/>
        <end position="51"/>
    </location>
</feature>
<accession>A0ABD3V0G9</accession>
<proteinExistence type="predicted"/>
<evidence type="ECO:0000313" key="2">
    <source>
        <dbReference type="EMBL" id="KAL3854083.1"/>
    </source>
</evidence>
<keyword evidence="3" id="KW-1185">Reference proteome</keyword>
<dbReference type="Proteomes" id="UP001634394">
    <property type="component" value="Unassembled WGS sequence"/>
</dbReference>
<gene>
    <name evidence="2" type="ORF">ACJMK2_013363</name>
</gene>
<protein>
    <submittedName>
        <fullName evidence="2">Uncharacterized protein</fullName>
    </submittedName>
</protein>
<evidence type="ECO:0000313" key="3">
    <source>
        <dbReference type="Proteomes" id="UP001634394"/>
    </source>
</evidence>
<evidence type="ECO:0000256" key="1">
    <source>
        <dbReference type="SAM" id="MobiDB-lite"/>
    </source>
</evidence>